<sequence>MERRKSIYFFSKSKRKISQFCCKIYEESIYRLYYADIMISINIEPRKMILPDLDGTNQKIDLDGRNQKI</sequence>
<comment type="caution">
    <text evidence="1">The sequence shown here is derived from an EMBL/GenBank/DDBJ whole genome shotgun (WGS) entry which is preliminary data.</text>
</comment>
<evidence type="ECO:0000313" key="1">
    <source>
        <dbReference type="EMBL" id="GES76395.1"/>
    </source>
</evidence>
<organism evidence="1 2">
    <name type="scientific">Rhizophagus clarus</name>
    <dbReference type="NCBI Taxonomy" id="94130"/>
    <lineage>
        <taxon>Eukaryota</taxon>
        <taxon>Fungi</taxon>
        <taxon>Fungi incertae sedis</taxon>
        <taxon>Mucoromycota</taxon>
        <taxon>Glomeromycotina</taxon>
        <taxon>Glomeromycetes</taxon>
        <taxon>Glomerales</taxon>
        <taxon>Glomeraceae</taxon>
        <taxon>Rhizophagus</taxon>
    </lineage>
</organism>
<name>A0A8H3KZ08_9GLOM</name>
<accession>A0A8H3KZ08</accession>
<dbReference type="Proteomes" id="UP000615446">
    <property type="component" value="Unassembled WGS sequence"/>
</dbReference>
<dbReference type="EMBL" id="BLAL01000020">
    <property type="protein sequence ID" value="GES76395.1"/>
    <property type="molecule type" value="Genomic_DNA"/>
</dbReference>
<gene>
    <name evidence="1" type="ORF">RCL2_000380200</name>
</gene>
<reference evidence="1" key="1">
    <citation type="submission" date="2019-10" db="EMBL/GenBank/DDBJ databases">
        <title>Conservation and host-specific expression of non-tandemly repeated heterogenous ribosome RNA gene in arbuscular mycorrhizal fungi.</title>
        <authorList>
            <person name="Maeda T."/>
            <person name="Kobayashi Y."/>
            <person name="Nakagawa T."/>
            <person name="Ezawa T."/>
            <person name="Yamaguchi K."/>
            <person name="Bino T."/>
            <person name="Nishimoto Y."/>
            <person name="Shigenobu S."/>
            <person name="Kawaguchi M."/>
        </authorList>
    </citation>
    <scope>NUCLEOTIDE SEQUENCE</scope>
    <source>
        <strain evidence="1">HR1</strain>
    </source>
</reference>
<proteinExistence type="predicted"/>
<evidence type="ECO:0000313" key="2">
    <source>
        <dbReference type="Proteomes" id="UP000615446"/>
    </source>
</evidence>
<dbReference type="AlphaFoldDB" id="A0A8H3KZ08"/>
<protein>
    <submittedName>
        <fullName evidence="1">Uncharacterized protein</fullName>
    </submittedName>
</protein>